<evidence type="ECO:0000313" key="17">
    <source>
        <dbReference type="EMBL" id="RYV52425.1"/>
    </source>
</evidence>
<dbReference type="InterPro" id="IPR015865">
    <property type="entry name" value="Riboflavin_kinase_bac/euk"/>
</dbReference>
<dbReference type="InterPro" id="IPR002606">
    <property type="entry name" value="Riboflavin_kinase_bac"/>
</dbReference>
<dbReference type="SUPFAM" id="SSF52374">
    <property type="entry name" value="Nucleotidylyl transferase"/>
    <property type="match status" value="1"/>
</dbReference>
<protein>
    <recommendedName>
        <fullName evidence="15">Riboflavin biosynthesis protein</fullName>
    </recommendedName>
    <domain>
        <recommendedName>
            <fullName evidence="15">Riboflavin kinase</fullName>
            <ecNumber evidence="15">2.7.1.26</ecNumber>
        </recommendedName>
        <alternativeName>
            <fullName evidence="15">Flavokinase</fullName>
        </alternativeName>
    </domain>
    <domain>
        <recommendedName>
            <fullName evidence="15">FMN adenylyltransferase</fullName>
            <ecNumber evidence="15">2.7.7.2</ecNumber>
        </recommendedName>
        <alternativeName>
            <fullName evidence="15">FAD pyrophosphorylase</fullName>
        </alternativeName>
        <alternativeName>
            <fullName evidence="15">FAD synthase</fullName>
        </alternativeName>
    </domain>
</protein>
<dbReference type="GO" id="GO:0005524">
    <property type="term" value="F:ATP binding"/>
    <property type="evidence" value="ECO:0007669"/>
    <property type="project" value="UniProtKB-UniRule"/>
</dbReference>
<dbReference type="PANTHER" id="PTHR22749:SF6">
    <property type="entry name" value="RIBOFLAVIN KINASE"/>
    <property type="match status" value="1"/>
</dbReference>
<evidence type="ECO:0000256" key="8">
    <source>
        <dbReference type="ARBA" id="ARBA00022741"/>
    </source>
</evidence>
<keyword evidence="18" id="KW-1185">Reference proteome</keyword>
<evidence type="ECO:0000256" key="10">
    <source>
        <dbReference type="ARBA" id="ARBA00022827"/>
    </source>
</evidence>
<keyword evidence="5 15" id="KW-0288">FMN</keyword>
<dbReference type="UniPathway" id="UPA00276">
    <property type="reaction ID" value="UER00406"/>
</dbReference>
<dbReference type="SMART" id="SM00904">
    <property type="entry name" value="Flavokinase"/>
    <property type="match status" value="1"/>
</dbReference>
<keyword evidence="9 15" id="KW-0418">Kinase</keyword>
<dbReference type="GO" id="GO:0008531">
    <property type="term" value="F:riboflavin kinase activity"/>
    <property type="evidence" value="ECO:0007669"/>
    <property type="project" value="UniProtKB-UniRule"/>
</dbReference>
<dbReference type="InterPro" id="IPR023465">
    <property type="entry name" value="Riboflavin_kinase_dom_sf"/>
</dbReference>
<evidence type="ECO:0000256" key="9">
    <source>
        <dbReference type="ARBA" id="ARBA00022777"/>
    </source>
</evidence>
<evidence type="ECO:0000256" key="11">
    <source>
        <dbReference type="ARBA" id="ARBA00022840"/>
    </source>
</evidence>
<keyword evidence="7 15" id="KW-0548">Nucleotidyltransferase</keyword>
<dbReference type="EMBL" id="SDWW01000005">
    <property type="protein sequence ID" value="RYV52425.1"/>
    <property type="molecule type" value="Genomic_DNA"/>
</dbReference>
<dbReference type="SUPFAM" id="SSF82114">
    <property type="entry name" value="Riboflavin kinase-like"/>
    <property type="match status" value="1"/>
</dbReference>
<keyword evidence="4 15" id="KW-0285">Flavoprotein</keyword>
<comment type="similarity">
    <text evidence="15">Belongs to the ribF family.</text>
</comment>
<proteinExistence type="inferred from homology"/>
<dbReference type="NCBIfam" id="NF004160">
    <property type="entry name" value="PRK05627.1-3"/>
    <property type="match status" value="1"/>
</dbReference>
<dbReference type="Gene3D" id="3.40.50.620">
    <property type="entry name" value="HUPs"/>
    <property type="match status" value="1"/>
</dbReference>
<dbReference type="InterPro" id="IPR015864">
    <property type="entry name" value="FAD_synthase"/>
</dbReference>
<dbReference type="GO" id="GO:0009398">
    <property type="term" value="P:FMN biosynthetic process"/>
    <property type="evidence" value="ECO:0007669"/>
    <property type="project" value="UniProtKB-UniRule"/>
</dbReference>
<evidence type="ECO:0000256" key="4">
    <source>
        <dbReference type="ARBA" id="ARBA00022630"/>
    </source>
</evidence>
<dbReference type="GO" id="GO:0009231">
    <property type="term" value="P:riboflavin biosynthetic process"/>
    <property type="evidence" value="ECO:0007669"/>
    <property type="project" value="InterPro"/>
</dbReference>
<evidence type="ECO:0000256" key="3">
    <source>
        <dbReference type="ARBA" id="ARBA00005201"/>
    </source>
</evidence>
<dbReference type="FunFam" id="3.40.50.620:FF:000021">
    <property type="entry name" value="Riboflavin biosynthesis protein"/>
    <property type="match status" value="1"/>
</dbReference>
<evidence type="ECO:0000259" key="16">
    <source>
        <dbReference type="SMART" id="SM00904"/>
    </source>
</evidence>
<dbReference type="CDD" id="cd02064">
    <property type="entry name" value="FAD_synthetase_N"/>
    <property type="match status" value="1"/>
</dbReference>
<dbReference type="GO" id="GO:0006747">
    <property type="term" value="P:FAD biosynthetic process"/>
    <property type="evidence" value="ECO:0007669"/>
    <property type="project" value="UniProtKB-UniRule"/>
</dbReference>
<reference evidence="17 18" key="1">
    <citation type="submission" date="2019-01" db="EMBL/GenBank/DDBJ databases">
        <title>Novel species of Cellulomonas.</title>
        <authorList>
            <person name="Liu Q."/>
            <person name="Xin Y.-H."/>
        </authorList>
    </citation>
    <scope>NUCLEOTIDE SEQUENCE [LARGE SCALE GENOMIC DNA]</scope>
    <source>
        <strain evidence="17 18">HLT2-17</strain>
    </source>
</reference>
<evidence type="ECO:0000256" key="12">
    <source>
        <dbReference type="ARBA" id="ARBA00023268"/>
    </source>
</evidence>
<keyword evidence="10 15" id="KW-0274">FAD</keyword>
<comment type="catalytic activity">
    <reaction evidence="14 15">
        <text>FMN + ATP + H(+) = FAD + diphosphate</text>
        <dbReference type="Rhea" id="RHEA:17237"/>
        <dbReference type="ChEBI" id="CHEBI:15378"/>
        <dbReference type="ChEBI" id="CHEBI:30616"/>
        <dbReference type="ChEBI" id="CHEBI:33019"/>
        <dbReference type="ChEBI" id="CHEBI:57692"/>
        <dbReference type="ChEBI" id="CHEBI:58210"/>
        <dbReference type="EC" id="2.7.7.2"/>
    </reaction>
</comment>
<dbReference type="RefSeq" id="WP_130101164.1">
    <property type="nucleotide sequence ID" value="NZ_SDWW01000005.1"/>
</dbReference>
<dbReference type="OrthoDB" id="9803667at2"/>
<evidence type="ECO:0000256" key="1">
    <source>
        <dbReference type="ARBA" id="ARBA00002121"/>
    </source>
</evidence>
<keyword evidence="12" id="KW-0511">Multifunctional enzyme</keyword>
<feature type="domain" description="Riboflavin kinase" evidence="16">
    <location>
        <begin position="206"/>
        <end position="344"/>
    </location>
</feature>
<dbReference type="InterPro" id="IPR023468">
    <property type="entry name" value="Riboflavin_kinase"/>
</dbReference>
<evidence type="ECO:0000256" key="7">
    <source>
        <dbReference type="ARBA" id="ARBA00022695"/>
    </source>
</evidence>
<keyword evidence="11 15" id="KW-0067">ATP-binding</keyword>
<comment type="pathway">
    <text evidence="3 15">Cofactor biosynthesis; FMN biosynthesis; FMN from riboflavin (ATP route): step 1/1.</text>
</comment>
<evidence type="ECO:0000256" key="2">
    <source>
        <dbReference type="ARBA" id="ARBA00004726"/>
    </source>
</evidence>
<dbReference type="Pfam" id="PF01687">
    <property type="entry name" value="Flavokinase"/>
    <property type="match status" value="1"/>
</dbReference>
<dbReference type="AlphaFoldDB" id="A0A4Q5N2S4"/>
<dbReference type="FunFam" id="2.40.30.30:FF:000003">
    <property type="entry name" value="Riboflavin biosynthesis protein"/>
    <property type="match status" value="1"/>
</dbReference>
<gene>
    <name evidence="17" type="ORF">EUA98_02885</name>
</gene>
<comment type="function">
    <text evidence="1">Catalyzes the phosphorylation of riboflavin to FMN followed by the adenylation of FMN to FAD.</text>
</comment>
<keyword evidence="8 15" id="KW-0547">Nucleotide-binding</keyword>
<evidence type="ECO:0000256" key="15">
    <source>
        <dbReference type="PIRNR" id="PIRNR004491"/>
    </source>
</evidence>
<evidence type="ECO:0000256" key="13">
    <source>
        <dbReference type="ARBA" id="ARBA00047880"/>
    </source>
</evidence>
<evidence type="ECO:0000256" key="5">
    <source>
        <dbReference type="ARBA" id="ARBA00022643"/>
    </source>
</evidence>
<comment type="catalytic activity">
    <reaction evidence="13 15">
        <text>riboflavin + ATP = FMN + ADP + H(+)</text>
        <dbReference type="Rhea" id="RHEA:14357"/>
        <dbReference type="ChEBI" id="CHEBI:15378"/>
        <dbReference type="ChEBI" id="CHEBI:30616"/>
        <dbReference type="ChEBI" id="CHEBI:57986"/>
        <dbReference type="ChEBI" id="CHEBI:58210"/>
        <dbReference type="ChEBI" id="CHEBI:456216"/>
        <dbReference type="EC" id="2.7.1.26"/>
    </reaction>
</comment>
<comment type="pathway">
    <text evidence="2 15">Cofactor biosynthesis; FAD biosynthesis; FAD from FMN: step 1/1.</text>
</comment>
<dbReference type="Gene3D" id="2.40.30.30">
    <property type="entry name" value="Riboflavin kinase-like"/>
    <property type="match status" value="1"/>
</dbReference>
<dbReference type="InterPro" id="IPR014729">
    <property type="entry name" value="Rossmann-like_a/b/a_fold"/>
</dbReference>
<keyword evidence="6 15" id="KW-0808">Transferase</keyword>
<dbReference type="Proteomes" id="UP000293764">
    <property type="component" value="Unassembled WGS sequence"/>
</dbReference>
<dbReference type="EC" id="2.7.1.26" evidence="15"/>
<accession>A0A4Q5N2S4</accession>
<dbReference type="UniPathway" id="UPA00277">
    <property type="reaction ID" value="UER00407"/>
</dbReference>
<comment type="caution">
    <text evidence="17">The sequence shown here is derived from an EMBL/GenBank/DDBJ whole genome shotgun (WGS) entry which is preliminary data.</text>
</comment>
<evidence type="ECO:0000313" key="18">
    <source>
        <dbReference type="Proteomes" id="UP000293764"/>
    </source>
</evidence>
<dbReference type="Pfam" id="PF06574">
    <property type="entry name" value="FAD_syn"/>
    <property type="match status" value="1"/>
</dbReference>
<sequence>MHRWTDLSQVPTGFGPSVVTLGNFDGVHRGHRSVLTRMVADARAVGAQAVAVTFSPHPAQVHHPDTAPPLLTGVDDRLALLERTGLDAVLLLHYTLDFARQTPEEFVSRYLVDALGARTVVVGRDVRFGWGNAGDLTTMTKLGERYGFTVEVIEDLAAEQEPSDLRGNTPQDERLRHVADPLHRRWSSTWVRELLIEGRVTAAATVLGRPHRVRGVVVHGDARGRELGFPTANLGPEVAGMVPADGVYAGWLRRLAPPAGGGAVADPADVVLPAAISIGTNPTFDGVTQRIEAYALDRTDLDLYGEEVAFEFVAHLRPTLRFDSVDELVVQMREDVDRARDLLADAGGPPTDW</sequence>
<organism evidence="17 18">
    <name type="scientific">Pengzhenrongella frigida</name>
    <dbReference type="NCBI Taxonomy" id="1259133"/>
    <lineage>
        <taxon>Bacteria</taxon>
        <taxon>Bacillati</taxon>
        <taxon>Actinomycetota</taxon>
        <taxon>Actinomycetes</taxon>
        <taxon>Micrococcales</taxon>
        <taxon>Pengzhenrongella</taxon>
    </lineage>
</organism>
<dbReference type="EC" id="2.7.7.2" evidence="15"/>
<evidence type="ECO:0000256" key="6">
    <source>
        <dbReference type="ARBA" id="ARBA00022679"/>
    </source>
</evidence>
<evidence type="ECO:0000256" key="14">
    <source>
        <dbReference type="ARBA" id="ARBA00049494"/>
    </source>
</evidence>
<dbReference type="PANTHER" id="PTHR22749">
    <property type="entry name" value="RIBOFLAVIN KINASE/FMN ADENYLYLTRANSFERASE"/>
    <property type="match status" value="1"/>
</dbReference>
<name>A0A4Q5N2S4_9MICO</name>
<dbReference type="GO" id="GO:0003919">
    <property type="term" value="F:FMN adenylyltransferase activity"/>
    <property type="evidence" value="ECO:0007669"/>
    <property type="project" value="UniProtKB-UniRule"/>
</dbReference>
<dbReference type="PIRSF" id="PIRSF004491">
    <property type="entry name" value="FAD_Synth"/>
    <property type="match status" value="1"/>
</dbReference>